<name>A0ABZ2Z774_9BACT</name>
<dbReference type="InterPro" id="IPR008969">
    <property type="entry name" value="CarboxyPept-like_regulatory"/>
</dbReference>
<dbReference type="InterPro" id="IPR000531">
    <property type="entry name" value="Beta-barrel_TonB"/>
</dbReference>
<dbReference type="InterPro" id="IPR023996">
    <property type="entry name" value="TonB-dep_OMP_SusC/RagA"/>
</dbReference>
<dbReference type="InterPro" id="IPR036942">
    <property type="entry name" value="Beta-barrel_TonB_sf"/>
</dbReference>
<evidence type="ECO:0000256" key="4">
    <source>
        <dbReference type="ARBA" id="ARBA00022496"/>
    </source>
</evidence>
<dbReference type="Proteomes" id="UP001449657">
    <property type="component" value="Chromosome"/>
</dbReference>
<evidence type="ECO:0000256" key="8">
    <source>
        <dbReference type="ARBA" id="ARBA00023136"/>
    </source>
</evidence>
<dbReference type="InterPro" id="IPR012910">
    <property type="entry name" value="Plug_dom"/>
</dbReference>
<keyword evidence="5 10" id="KW-0812">Transmembrane</keyword>
<evidence type="ECO:0000256" key="11">
    <source>
        <dbReference type="RuleBase" id="RU003357"/>
    </source>
</evidence>
<dbReference type="InterPro" id="IPR039426">
    <property type="entry name" value="TonB-dep_rcpt-like"/>
</dbReference>
<evidence type="ECO:0000259" key="12">
    <source>
        <dbReference type="SMART" id="SM00965"/>
    </source>
</evidence>
<evidence type="ECO:0000256" key="6">
    <source>
        <dbReference type="ARBA" id="ARBA00023004"/>
    </source>
</evidence>
<evidence type="ECO:0000313" key="14">
    <source>
        <dbReference type="Proteomes" id="UP001449657"/>
    </source>
</evidence>
<dbReference type="Pfam" id="PF07715">
    <property type="entry name" value="Plug"/>
    <property type="match status" value="1"/>
</dbReference>
<evidence type="ECO:0000256" key="7">
    <source>
        <dbReference type="ARBA" id="ARBA00023077"/>
    </source>
</evidence>
<dbReference type="InterPro" id="IPR037066">
    <property type="entry name" value="Plug_dom_sf"/>
</dbReference>
<evidence type="ECO:0000256" key="3">
    <source>
        <dbReference type="ARBA" id="ARBA00022452"/>
    </source>
</evidence>
<evidence type="ECO:0000256" key="5">
    <source>
        <dbReference type="ARBA" id="ARBA00022692"/>
    </source>
</evidence>
<proteinExistence type="inferred from homology"/>
<dbReference type="Pfam" id="PF13715">
    <property type="entry name" value="CarbopepD_reg_2"/>
    <property type="match status" value="1"/>
</dbReference>
<evidence type="ECO:0000256" key="1">
    <source>
        <dbReference type="ARBA" id="ARBA00004571"/>
    </source>
</evidence>
<dbReference type="Gene3D" id="2.40.170.20">
    <property type="entry name" value="TonB-dependent receptor, beta-barrel domain"/>
    <property type="match status" value="1"/>
</dbReference>
<sequence>MKMTAFLLLIGFLHVSGEALPQNITLVMNKAPLRKVFKEIRKQSGHLFLYDDKLINAGQKADVWLNNVPLKQALEQIFENTDLEFEIVEKNIVLRRQPLPVLRYFPAADTSVVPEVTGKVTDEKGEPLIGTTVIVKGSKQGGVADVNGVFRLRNVQKDAVLEFRFTGYANREVRLDGRSALSITMDIDNSKLEEVVVVGYGAQKKANLTGAVDQVSGKDMEDRPVTRISQALQGMVGNLNITSTSAGGAPNATQNINIRGYTGMGTTGAPLIVVDGVPGGDINAINPSDIESISIIKDAASAAIYGSSAPYGALLITTKQGRKGAAPRISYNNNLSWATPINLPQMLNSLEFAELYNEAFTNANRAKAFDDATIQRIKDYQNGTLKDETIKSPTANNWQSWGGGNANNDWFKIYFKDAAFSQQHNVGVTGGGNKSTYYIGLGYNDRAGMYNFGDDKFKRYNVRANMSSELTDWMAINLRSSFTREAFNSPNTYGNRTGGNYMHQIGRKWPTVPLMNPDGQYSETSDVLLHLNGGRLNRVKDGTFLTGEFVFNLAKGWTLTTNYTFDGFRQGETNHTKTVVQFLPDGTTSNIGGTFPNGFSRSDINNEHHVLNAYSSYERAIGKHNFKVLGGYIRELTSYTTFGASNSQLYSDNIPALNLAYGVSPSISDFVRKLAVEGFFGRANYSYDDKYLLEVNGRYDGASRFLKGFRWKFYPGVSAGWNLHKENFWQPLAKTVNSFKIRGSYGQLGDQAFIDDAIGAPNYYPFYPSLGTTRPTSTNWLFGGAQQAMVSQPGLVNNDLTWVTTTSLNLGIDAAFLENRLTATFDWYIRKANNFAGPSQILPQVLGTGVPSANNTDIETRGWELMLNWADNIGNVNYRVRGVLSDYRGKVLRYPNPTNLITSWYAGETMGNIWGYTTMGYFQADDEESKSADQSKISAANWTAGDIRYADLNNDGVIDWGNNTLGNTGDRRVIGNTTPRYAYSLIGEANWKGFDFYVFMQGVGKRDAWVGSNYFWGINGDEWQSSPFTVHRDRWSATNPNGYFPKFYMSGENGKNTQQQTKYLQNASYLRIKNVQLGYTLPGNLIRRINAQKVRMYVSLENLATFTSLVKTMDPELSIGDAKIYPLQRTYSLGLNVSF</sequence>
<protein>
    <submittedName>
        <fullName evidence="13">TonB-dependent receptor</fullName>
    </submittedName>
</protein>
<keyword evidence="2 10" id="KW-0813">Transport</keyword>
<comment type="subcellular location">
    <subcellularLocation>
        <location evidence="1 10">Cell outer membrane</location>
        <topology evidence="1 10">Multi-pass membrane protein</topology>
    </subcellularLocation>
</comment>
<keyword evidence="4" id="KW-0410">Iron transport</keyword>
<dbReference type="Gene3D" id="2.170.130.10">
    <property type="entry name" value="TonB-dependent receptor, plug domain"/>
    <property type="match status" value="1"/>
</dbReference>
<keyword evidence="3 10" id="KW-1134">Transmembrane beta strand</keyword>
<dbReference type="EMBL" id="CP150096">
    <property type="protein sequence ID" value="WZN47573.1"/>
    <property type="molecule type" value="Genomic_DNA"/>
</dbReference>
<keyword evidence="6" id="KW-0408">Iron</keyword>
<keyword evidence="14" id="KW-1185">Reference proteome</keyword>
<dbReference type="PROSITE" id="PS52016">
    <property type="entry name" value="TONB_DEPENDENT_REC_3"/>
    <property type="match status" value="1"/>
</dbReference>
<organism evidence="13 14">
    <name type="scientific">Chitinophaga caseinilytica</name>
    <dbReference type="NCBI Taxonomy" id="2267521"/>
    <lineage>
        <taxon>Bacteria</taxon>
        <taxon>Pseudomonadati</taxon>
        <taxon>Bacteroidota</taxon>
        <taxon>Chitinophagia</taxon>
        <taxon>Chitinophagales</taxon>
        <taxon>Chitinophagaceae</taxon>
        <taxon>Chitinophaga</taxon>
    </lineage>
</organism>
<keyword evidence="9 10" id="KW-0998">Cell outer membrane</keyword>
<keyword evidence="7 11" id="KW-0798">TonB box</keyword>
<accession>A0ABZ2Z774</accession>
<evidence type="ECO:0000256" key="10">
    <source>
        <dbReference type="PROSITE-ProRule" id="PRU01360"/>
    </source>
</evidence>
<dbReference type="RefSeq" id="WP_341842203.1">
    <property type="nucleotide sequence ID" value="NZ_CP149792.1"/>
</dbReference>
<evidence type="ECO:0000256" key="9">
    <source>
        <dbReference type="ARBA" id="ARBA00023237"/>
    </source>
</evidence>
<gene>
    <name evidence="13" type="ORF">WJU22_05210</name>
</gene>
<keyword evidence="4" id="KW-0406">Ion transport</keyword>
<dbReference type="SUPFAM" id="SSF49464">
    <property type="entry name" value="Carboxypeptidase regulatory domain-like"/>
    <property type="match status" value="1"/>
</dbReference>
<dbReference type="SUPFAM" id="SSF56935">
    <property type="entry name" value="Porins"/>
    <property type="match status" value="1"/>
</dbReference>
<dbReference type="NCBIfam" id="TIGR04056">
    <property type="entry name" value="OMP_RagA_SusC"/>
    <property type="match status" value="1"/>
</dbReference>
<feature type="domain" description="Secretin/TonB short N-terminal" evidence="12">
    <location>
        <begin position="46"/>
        <end position="97"/>
    </location>
</feature>
<keyword evidence="8 10" id="KW-0472">Membrane</keyword>
<reference evidence="13 14" key="1">
    <citation type="submission" date="2024-03" db="EMBL/GenBank/DDBJ databases">
        <title>Chitinophaga caseinilytica sp. nov., a casein hydrolysing bacterium isolated from forest soil.</title>
        <authorList>
            <person name="Lee D.S."/>
            <person name="Han D.M."/>
            <person name="Baek J.H."/>
            <person name="Choi D.G."/>
            <person name="Jeon J.H."/>
            <person name="Jeon C.O."/>
        </authorList>
    </citation>
    <scope>NUCLEOTIDE SEQUENCE [LARGE SCALE GENOMIC DNA]</scope>
    <source>
        <strain evidence="13 14">KACC 19118</strain>
    </source>
</reference>
<comment type="similarity">
    <text evidence="10 11">Belongs to the TonB-dependent receptor family.</text>
</comment>
<keyword evidence="13" id="KW-0675">Receptor</keyword>
<dbReference type="Pfam" id="PF00593">
    <property type="entry name" value="TonB_dep_Rec_b-barrel"/>
    <property type="match status" value="1"/>
</dbReference>
<dbReference type="Pfam" id="PF07660">
    <property type="entry name" value="STN"/>
    <property type="match status" value="1"/>
</dbReference>
<dbReference type="InterPro" id="IPR011662">
    <property type="entry name" value="Secretin/TonB_short_N"/>
</dbReference>
<dbReference type="SMART" id="SM00965">
    <property type="entry name" value="STN"/>
    <property type="match status" value="1"/>
</dbReference>
<evidence type="ECO:0000313" key="13">
    <source>
        <dbReference type="EMBL" id="WZN47573.1"/>
    </source>
</evidence>
<evidence type="ECO:0000256" key="2">
    <source>
        <dbReference type="ARBA" id="ARBA00022448"/>
    </source>
</evidence>